<keyword evidence="2" id="KW-0805">Transcription regulation</keyword>
<evidence type="ECO:0000313" key="8">
    <source>
        <dbReference type="Proteomes" id="UP001367508"/>
    </source>
</evidence>
<comment type="caution">
    <text evidence="7">The sequence shown here is derived from an EMBL/GenBank/DDBJ whole genome shotgun (WGS) entry which is preliminary data.</text>
</comment>
<accession>A0AAN9LQP0</accession>
<sequence>MEDSLGNWISHLEMEEEHQNHSSFDEQQFLREILEQPENLSPYYPCSTLGIVEGGGGGTSPTNSTLSFDETSFCGNDHDHATLHKSNSSNSIKSLERCNCSGSTYLLSFDNSFPEPIMLQPKAPKLNSPLGSNKRTVVKDGYELEPSMAQSKKKVRRVSETKDHIMAERKRRQELTGSIIALSATIPGLKKMDKAYVLREAVNYTKQLQERIKELENEKKDKRVDSAIVIKKSQANSNKSTGNCNKESVFEVEARVLEKEVLIGIHCEKQKDTVFKIHALLEKLHLSITSSSVLPFGSSILIINIIAQMESEYSMSTNELVKNLKEYLLEA</sequence>
<dbReference type="Pfam" id="PF22754">
    <property type="entry name" value="bHLH-TF_ACT-like_plant"/>
    <property type="match status" value="1"/>
</dbReference>
<dbReference type="Gene3D" id="4.10.280.10">
    <property type="entry name" value="Helix-loop-helix DNA-binding domain"/>
    <property type="match status" value="1"/>
</dbReference>
<organism evidence="7 8">
    <name type="scientific">Canavalia gladiata</name>
    <name type="common">Sword bean</name>
    <name type="synonym">Dolichos gladiatus</name>
    <dbReference type="NCBI Taxonomy" id="3824"/>
    <lineage>
        <taxon>Eukaryota</taxon>
        <taxon>Viridiplantae</taxon>
        <taxon>Streptophyta</taxon>
        <taxon>Embryophyta</taxon>
        <taxon>Tracheophyta</taxon>
        <taxon>Spermatophyta</taxon>
        <taxon>Magnoliopsida</taxon>
        <taxon>eudicotyledons</taxon>
        <taxon>Gunneridae</taxon>
        <taxon>Pentapetalae</taxon>
        <taxon>rosids</taxon>
        <taxon>fabids</taxon>
        <taxon>Fabales</taxon>
        <taxon>Fabaceae</taxon>
        <taxon>Papilionoideae</taxon>
        <taxon>50 kb inversion clade</taxon>
        <taxon>NPAAA clade</taxon>
        <taxon>indigoferoid/millettioid clade</taxon>
        <taxon>Phaseoleae</taxon>
        <taxon>Canavalia</taxon>
    </lineage>
</organism>
<feature type="coiled-coil region" evidence="5">
    <location>
        <begin position="198"/>
        <end position="225"/>
    </location>
</feature>
<comment type="subcellular location">
    <subcellularLocation>
        <location evidence="1">Nucleus</location>
    </subcellularLocation>
</comment>
<dbReference type="InterPro" id="IPR036638">
    <property type="entry name" value="HLH_DNA-bd_sf"/>
</dbReference>
<keyword evidence="4" id="KW-0539">Nucleus</keyword>
<reference evidence="7 8" key="1">
    <citation type="submission" date="2024-01" db="EMBL/GenBank/DDBJ databases">
        <title>The genomes of 5 underutilized Papilionoideae crops provide insights into root nodulation and disease resistanc.</title>
        <authorList>
            <person name="Jiang F."/>
        </authorList>
    </citation>
    <scope>NUCLEOTIDE SEQUENCE [LARGE SCALE GENOMIC DNA]</scope>
    <source>
        <strain evidence="7">LVBAO_FW01</strain>
        <tissue evidence="7">Leaves</tissue>
    </source>
</reference>
<evidence type="ECO:0000256" key="1">
    <source>
        <dbReference type="ARBA" id="ARBA00004123"/>
    </source>
</evidence>
<dbReference type="GO" id="GO:0005634">
    <property type="term" value="C:nucleus"/>
    <property type="evidence" value="ECO:0007669"/>
    <property type="project" value="UniProtKB-SubCell"/>
</dbReference>
<dbReference type="Pfam" id="PF00010">
    <property type="entry name" value="HLH"/>
    <property type="match status" value="1"/>
</dbReference>
<dbReference type="Proteomes" id="UP001367508">
    <property type="component" value="Unassembled WGS sequence"/>
</dbReference>
<evidence type="ECO:0000256" key="5">
    <source>
        <dbReference type="SAM" id="Coils"/>
    </source>
</evidence>
<name>A0AAN9LQP0_CANGL</name>
<dbReference type="InterPro" id="IPR011598">
    <property type="entry name" value="bHLH_dom"/>
</dbReference>
<dbReference type="GO" id="GO:0046983">
    <property type="term" value="F:protein dimerization activity"/>
    <property type="evidence" value="ECO:0007669"/>
    <property type="project" value="InterPro"/>
</dbReference>
<evidence type="ECO:0000259" key="6">
    <source>
        <dbReference type="PROSITE" id="PS50888"/>
    </source>
</evidence>
<dbReference type="SUPFAM" id="SSF47459">
    <property type="entry name" value="HLH, helix-loop-helix DNA-binding domain"/>
    <property type="match status" value="1"/>
</dbReference>
<evidence type="ECO:0000256" key="2">
    <source>
        <dbReference type="ARBA" id="ARBA00023015"/>
    </source>
</evidence>
<dbReference type="SMART" id="SM00353">
    <property type="entry name" value="HLH"/>
    <property type="match status" value="1"/>
</dbReference>
<proteinExistence type="predicted"/>
<keyword evidence="5" id="KW-0175">Coiled coil</keyword>
<dbReference type="PROSITE" id="PS50888">
    <property type="entry name" value="BHLH"/>
    <property type="match status" value="1"/>
</dbReference>
<dbReference type="InterPro" id="IPR052610">
    <property type="entry name" value="bHLH_transcription_regulator"/>
</dbReference>
<evidence type="ECO:0000256" key="3">
    <source>
        <dbReference type="ARBA" id="ARBA00023163"/>
    </source>
</evidence>
<protein>
    <recommendedName>
        <fullName evidence="6">BHLH domain-containing protein</fullName>
    </recommendedName>
</protein>
<gene>
    <name evidence="7" type="ORF">VNO77_21109</name>
</gene>
<keyword evidence="8" id="KW-1185">Reference proteome</keyword>
<evidence type="ECO:0000256" key="4">
    <source>
        <dbReference type="ARBA" id="ARBA00023242"/>
    </source>
</evidence>
<dbReference type="AlphaFoldDB" id="A0AAN9LQP0"/>
<dbReference type="EMBL" id="JAYMYQ010000004">
    <property type="protein sequence ID" value="KAK7340407.1"/>
    <property type="molecule type" value="Genomic_DNA"/>
</dbReference>
<dbReference type="PANTHER" id="PTHR45959">
    <property type="entry name" value="BHLH TRANSCRIPTION FACTOR"/>
    <property type="match status" value="1"/>
</dbReference>
<dbReference type="InterPro" id="IPR054502">
    <property type="entry name" value="bHLH-TF_ACT-like_plant"/>
</dbReference>
<keyword evidence="3" id="KW-0804">Transcription</keyword>
<dbReference type="PANTHER" id="PTHR45959:SF10">
    <property type="entry name" value="HELIX LOOP HELIX DNA-BINDING DOMAIN PROTEIN"/>
    <property type="match status" value="1"/>
</dbReference>
<feature type="domain" description="BHLH" evidence="6">
    <location>
        <begin position="159"/>
        <end position="208"/>
    </location>
</feature>
<evidence type="ECO:0000313" key="7">
    <source>
        <dbReference type="EMBL" id="KAK7340407.1"/>
    </source>
</evidence>
<dbReference type="GO" id="GO:0080090">
    <property type="term" value="P:regulation of primary metabolic process"/>
    <property type="evidence" value="ECO:0007669"/>
    <property type="project" value="UniProtKB-ARBA"/>
</dbReference>